<sequence>MAYCKPATIIASRQVAENILTKILEHKKLEVRKQRQRVSQEQLQQQIQALPRPRNFFKAVTKTPVRTINLIAEIKRSSPSAGLLRKDFDPLAIARQYHQAGADAISVLTDQEFFGGCLDYLEQVKKAVPIPV</sequence>
<dbReference type="PROSITE" id="PS00614">
    <property type="entry name" value="IGPS"/>
    <property type="match status" value="1"/>
</dbReference>
<dbReference type="GO" id="GO:0004640">
    <property type="term" value="F:phosphoribosylanthranilate isomerase activity"/>
    <property type="evidence" value="ECO:0007669"/>
    <property type="project" value="TreeGrafter"/>
</dbReference>
<evidence type="ECO:0000256" key="5">
    <source>
        <dbReference type="ARBA" id="ARBA00022793"/>
    </source>
</evidence>
<comment type="catalytic activity">
    <reaction evidence="1">
        <text>1-(2-carboxyphenylamino)-1-deoxy-D-ribulose 5-phosphate + H(+) = (1S,2R)-1-C-(indol-3-yl)glycerol 3-phosphate + CO2 + H2O</text>
        <dbReference type="Rhea" id="RHEA:23476"/>
        <dbReference type="ChEBI" id="CHEBI:15377"/>
        <dbReference type="ChEBI" id="CHEBI:15378"/>
        <dbReference type="ChEBI" id="CHEBI:16526"/>
        <dbReference type="ChEBI" id="CHEBI:58613"/>
        <dbReference type="ChEBI" id="CHEBI:58866"/>
        <dbReference type="EC" id="4.1.1.48"/>
    </reaction>
</comment>
<keyword evidence="4" id="KW-0028">Amino-acid biosynthesis</keyword>
<dbReference type="InterPro" id="IPR013785">
    <property type="entry name" value="Aldolase_TIM"/>
</dbReference>
<keyword evidence="6" id="KW-0822">Tryptophan biosynthesis</keyword>
<dbReference type="Pfam" id="PF00218">
    <property type="entry name" value="IGPS"/>
    <property type="match status" value="1"/>
</dbReference>
<dbReference type="InterPro" id="IPR013798">
    <property type="entry name" value="Indole-3-glycerol_P_synth_dom"/>
</dbReference>
<dbReference type="PANTHER" id="PTHR22854:SF2">
    <property type="entry name" value="INDOLE-3-GLYCEROL-PHOSPHATE SYNTHASE"/>
    <property type="match status" value="1"/>
</dbReference>
<comment type="pathway">
    <text evidence="2">Amino-acid biosynthesis; L-tryptophan biosynthesis; L-tryptophan from chorismate: step 4/5.</text>
</comment>
<dbReference type="GO" id="GO:0000162">
    <property type="term" value="P:L-tryptophan biosynthetic process"/>
    <property type="evidence" value="ECO:0007669"/>
    <property type="project" value="UniProtKB-UniPathway"/>
</dbReference>
<dbReference type="AlphaFoldDB" id="X1D1W1"/>
<feature type="domain" description="Indole-3-glycerol phosphate synthase" evidence="9">
    <location>
        <begin position="20"/>
        <end position="132"/>
    </location>
</feature>
<keyword evidence="8" id="KW-0456">Lyase</keyword>
<dbReference type="PANTHER" id="PTHR22854">
    <property type="entry name" value="TRYPTOPHAN BIOSYNTHESIS PROTEIN"/>
    <property type="match status" value="1"/>
</dbReference>
<evidence type="ECO:0000256" key="3">
    <source>
        <dbReference type="ARBA" id="ARBA00012362"/>
    </source>
</evidence>
<dbReference type="Gene3D" id="3.20.20.70">
    <property type="entry name" value="Aldolase class I"/>
    <property type="match status" value="1"/>
</dbReference>
<evidence type="ECO:0000256" key="8">
    <source>
        <dbReference type="ARBA" id="ARBA00023239"/>
    </source>
</evidence>
<evidence type="ECO:0000313" key="10">
    <source>
        <dbReference type="EMBL" id="GAH14147.1"/>
    </source>
</evidence>
<dbReference type="EMBL" id="BART01038101">
    <property type="protein sequence ID" value="GAH14147.1"/>
    <property type="molecule type" value="Genomic_DNA"/>
</dbReference>
<keyword evidence="7" id="KW-0057">Aromatic amino acid biosynthesis</keyword>
<evidence type="ECO:0000256" key="4">
    <source>
        <dbReference type="ARBA" id="ARBA00022605"/>
    </source>
</evidence>
<dbReference type="InterPro" id="IPR011060">
    <property type="entry name" value="RibuloseP-bd_barrel"/>
</dbReference>
<evidence type="ECO:0000256" key="2">
    <source>
        <dbReference type="ARBA" id="ARBA00004696"/>
    </source>
</evidence>
<evidence type="ECO:0000256" key="7">
    <source>
        <dbReference type="ARBA" id="ARBA00023141"/>
    </source>
</evidence>
<accession>X1D1W1</accession>
<feature type="non-terminal residue" evidence="10">
    <location>
        <position position="132"/>
    </location>
</feature>
<reference evidence="10" key="1">
    <citation type="journal article" date="2014" name="Front. Microbiol.">
        <title>High frequency of phylogenetically diverse reductive dehalogenase-homologous genes in deep subseafloor sedimentary metagenomes.</title>
        <authorList>
            <person name="Kawai M."/>
            <person name="Futagami T."/>
            <person name="Toyoda A."/>
            <person name="Takaki Y."/>
            <person name="Nishi S."/>
            <person name="Hori S."/>
            <person name="Arai W."/>
            <person name="Tsubouchi T."/>
            <person name="Morono Y."/>
            <person name="Uchiyama I."/>
            <person name="Ito T."/>
            <person name="Fujiyama A."/>
            <person name="Inagaki F."/>
            <person name="Takami H."/>
        </authorList>
    </citation>
    <scope>NUCLEOTIDE SEQUENCE</scope>
    <source>
        <strain evidence="10">Expedition CK06-06</strain>
    </source>
</reference>
<dbReference type="EC" id="4.1.1.48" evidence="3"/>
<dbReference type="InterPro" id="IPR001468">
    <property type="entry name" value="Indole-3-GlycerolPSynthase_CS"/>
</dbReference>
<dbReference type="UniPathway" id="UPA00035">
    <property type="reaction ID" value="UER00043"/>
</dbReference>
<gene>
    <name evidence="10" type="ORF">S01H4_63385</name>
</gene>
<proteinExistence type="predicted"/>
<keyword evidence="5" id="KW-0210">Decarboxylase</keyword>
<dbReference type="GO" id="GO:0004425">
    <property type="term" value="F:indole-3-glycerol-phosphate synthase activity"/>
    <property type="evidence" value="ECO:0007669"/>
    <property type="project" value="UniProtKB-EC"/>
</dbReference>
<evidence type="ECO:0000256" key="1">
    <source>
        <dbReference type="ARBA" id="ARBA00001633"/>
    </source>
</evidence>
<evidence type="ECO:0000256" key="6">
    <source>
        <dbReference type="ARBA" id="ARBA00022822"/>
    </source>
</evidence>
<dbReference type="SUPFAM" id="SSF51366">
    <property type="entry name" value="Ribulose-phoshate binding barrel"/>
    <property type="match status" value="1"/>
</dbReference>
<protein>
    <recommendedName>
        <fullName evidence="3">indole-3-glycerol-phosphate synthase</fullName>
        <ecNumber evidence="3">4.1.1.48</ecNumber>
    </recommendedName>
</protein>
<comment type="caution">
    <text evidence="10">The sequence shown here is derived from an EMBL/GenBank/DDBJ whole genome shotgun (WGS) entry which is preliminary data.</text>
</comment>
<dbReference type="InterPro" id="IPR045186">
    <property type="entry name" value="Indole-3-glycerol_P_synth"/>
</dbReference>
<name>X1D1W1_9ZZZZ</name>
<evidence type="ECO:0000259" key="9">
    <source>
        <dbReference type="Pfam" id="PF00218"/>
    </source>
</evidence>
<organism evidence="10">
    <name type="scientific">marine sediment metagenome</name>
    <dbReference type="NCBI Taxonomy" id="412755"/>
    <lineage>
        <taxon>unclassified sequences</taxon>
        <taxon>metagenomes</taxon>
        <taxon>ecological metagenomes</taxon>
    </lineage>
</organism>